<evidence type="ECO:0000256" key="4">
    <source>
        <dbReference type="ARBA" id="ARBA00022723"/>
    </source>
</evidence>
<keyword evidence="13" id="KW-1185">Reference proteome</keyword>
<dbReference type="PANTHER" id="PTHR10134">
    <property type="entry name" value="CYTOCHROME B-C1 COMPLEX SUBUNIT RIESKE, MITOCHONDRIAL"/>
    <property type="match status" value="1"/>
</dbReference>
<protein>
    <recommendedName>
        <fullName evidence="2">Cytochrome bc1 complex Rieske iron-sulfur subunit</fullName>
    </recommendedName>
    <alternativeName>
        <fullName evidence="8">Cytochrome bc1 reductase complex subunit QcrA</fullName>
    </alternativeName>
</protein>
<keyword evidence="5" id="KW-0408">Iron</keyword>
<evidence type="ECO:0000313" key="12">
    <source>
        <dbReference type="EMBL" id="MFC5296494.1"/>
    </source>
</evidence>
<dbReference type="PRINTS" id="PR00162">
    <property type="entry name" value="RIESKE"/>
</dbReference>
<evidence type="ECO:0000313" key="13">
    <source>
        <dbReference type="Proteomes" id="UP001595937"/>
    </source>
</evidence>
<dbReference type="PROSITE" id="PS51257">
    <property type="entry name" value="PROKAR_LIPOPROTEIN"/>
    <property type="match status" value="1"/>
</dbReference>
<keyword evidence="4" id="KW-0479">Metal-binding</keyword>
<feature type="domain" description="Rieske" evidence="11">
    <location>
        <begin position="44"/>
        <end position="139"/>
    </location>
</feature>
<comment type="caution">
    <text evidence="12">The sequence shown here is derived from an EMBL/GenBank/DDBJ whole genome shotgun (WGS) entry which is preliminary data.</text>
</comment>
<dbReference type="InterPro" id="IPR017941">
    <property type="entry name" value="Rieske_2Fe-2S"/>
</dbReference>
<evidence type="ECO:0000256" key="1">
    <source>
        <dbReference type="ARBA" id="ARBA00002494"/>
    </source>
</evidence>
<feature type="signal peptide" evidence="10">
    <location>
        <begin position="1"/>
        <end position="25"/>
    </location>
</feature>
<dbReference type="InterPro" id="IPR006311">
    <property type="entry name" value="TAT_signal"/>
</dbReference>
<sequence>MERPCLSRRHALLLPASAAALGGLAACGPQDEGFGTAAPVRADDGSISLDDVPENASTLVNFGGEQPFVLLVRGAGDDLAAYSGYCTHNGCALAQKEAELDCPCHGSKFDAATGEVLVGPATRQLPEVSVVVEGGLVRRDG</sequence>
<keyword evidence="10" id="KW-0732">Signal</keyword>
<name>A0ABW0FCS9_9MICO</name>
<dbReference type="EMBL" id="JBHSLN010000012">
    <property type="protein sequence ID" value="MFC5296494.1"/>
    <property type="molecule type" value="Genomic_DNA"/>
</dbReference>
<evidence type="ECO:0000256" key="9">
    <source>
        <dbReference type="ARBA" id="ARBA00034078"/>
    </source>
</evidence>
<feature type="chain" id="PRO_5046045982" description="Cytochrome bc1 complex Rieske iron-sulfur subunit" evidence="10">
    <location>
        <begin position="26"/>
        <end position="141"/>
    </location>
</feature>
<organism evidence="12 13">
    <name type="scientific">Brachybacterium tyrofermentans</name>
    <dbReference type="NCBI Taxonomy" id="47848"/>
    <lineage>
        <taxon>Bacteria</taxon>
        <taxon>Bacillati</taxon>
        <taxon>Actinomycetota</taxon>
        <taxon>Actinomycetes</taxon>
        <taxon>Micrococcales</taxon>
        <taxon>Dermabacteraceae</taxon>
        <taxon>Brachybacterium</taxon>
    </lineage>
</organism>
<evidence type="ECO:0000259" key="11">
    <source>
        <dbReference type="PROSITE" id="PS51296"/>
    </source>
</evidence>
<keyword evidence="7" id="KW-1015">Disulfide bond</keyword>
<dbReference type="Gene3D" id="2.102.10.10">
    <property type="entry name" value="Rieske [2Fe-2S] iron-sulphur domain"/>
    <property type="match status" value="1"/>
</dbReference>
<dbReference type="CDD" id="cd03467">
    <property type="entry name" value="Rieske"/>
    <property type="match status" value="1"/>
</dbReference>
<evidence type="ECO:0000256" key="7">
    <source>
        <dbReference type="ARBA" id="ARBA00023157"/>
    </source>
</evidence>
<dbReference type="InterPro" id="IPR014349">
    <property type="entry name" value="Rieske_Fe-S_prot"/>
</dbReference>
<dbReference type="GeneID" id="303298368"/>
<reference evidence="13" key="1">
    <citation type="journal article" date="2019" name="Int. J. Syst. Evol. Microbiol.">
        <title>The Global Catalogue of Microorganisms (GCM) 10K type strain sequencing project: providing services to taxonomists for standard genome sequencing and annotation.</title>
        <authorList>
            <consortium name="The Broad Institute Genomics Platform"/>
            <consortium name="The Broad Institute Genome Sequencing Center for Infectious Disease"/>
            <person name="Wu L."/>
            <person name="Ma J."/>
        </authorList>
    </citation>
    <scope>NUCLEOTIDE SEQUENCE [LARGE SCALE GENOMIC DNA]</scope>
    <source>
        <strain evidence="13">CGMCC 1.16455</strain>
    </source>
</reference>
<evidence type="ECO:0000256" key="6">
    <source>
        <dbReference type="ARBA" id="ARBA00023014"/>
    </source>
</evidence>
<evidence type="ECO:0000256" key="2">
    <source>
        <dbReference type="ARBA" id="ARBA00015816"/>
    </source>
</evidence>
<dbReference type="PROSITE" id="PS51296">
    <property type="entry name" value="RIESKE"/>
    <property type="match status" value="1"/>
</dbReference>
<evidence type="ECO:0000256" key="3">
    <source>
        <dbReference type="ARBA" id="ARBA00022714"/>
    </source>
</evidence>
<dbReference type="Pfam" id="PF00355">
    <property type="entry name" value="Rieske"/>
    <property type="match status" value="1"/>
</dbReference>
<evidence type="ECO:0000256" key="10">
    <source>
        <dbReference type="SAM" id="SignalP"/>
    </source>
</evidence>
<evidence type="ECO:0000256" key="5">
    <source>
        <dbReference type="ARBA" id="ARBA00023004"/>
    </source>
</evidence>
<evidence type="ECO:0000256" key="8">
    <source>
        <dbReference type="ARBA" id="ARBA00029586"/>
    </source>
</evidence>
<proteinExistence type="predicted"/>
<dbReference type="Proteomes" id="UP001595937">
    <property type="component" value="Unassembled WGS sequence"/>
</dbReference>
<accession>A0ABW0FCS9</accession>
<dbReference type="InterPro" id="IPR005805">
    <property type="entry name" value="Rieske_Fe-S_prot_C"/>
</dbReference>
<keyword evidence="3" id="KW-0001">2Fe-2S</keyword>
<comment type="cofactor">
    <cofactor evidence="9">
        <name>[2Fe-2S] cluster</name>
        <dbReference type="ChEBI" id="CHEBI:190135"/>
    </cofactor>
</comment>
<comment type="function">
    <text evidence="1">Iron-sulfur subunit of the cytochrome bc1 complex, an essential component of the respiratory electron transport chain required for ATP synthesis. The bc1 complex catalyzes the oxidation of menaquinol and the reduction of cytochrome c in the respiratory chain. The bc1 complex operates through a Q-cycle mechanism that couples electron transfer to generation of the proton gradient that drives ATP synthesis.</text>
</comment>
<dbReference type="InterPro" id="IPR036922">
    <property type="entry name" value="Rieske_2Fe-2S_sf"/>
</dbReference>
<gene>
    <name evidence="12" type="ORF">ACFPK8_03140</name>
</gene>
<dbReference type="RefSeq" id="WP_193117824.1">
    <property type="nucleotide sequence ID" value="NZ_BAAAIR010000046.1"/>
</dbReference>
<dbReference type="PROSITE" id="PS51318">
    <property type="entry name" value="TAT"/>
    <property type="match status" value="1"/>
</dbReference>
<keyword evidence="6" id="KW-0411">Iron-sulfur</keyword>
<dbReference type="SUPFAM" id="SSF50022">
    <property type="entry name" value="ISP domain"/>
    <property type="match status" value="1"/>
</dbReference>